<keyword evidence="2" id="KW-0812">Transmembrane</keyword>
<feature type="region of interest" description="Disordered" evidence="1">
    <location>
        <begin position="324"/>
        <end position="347"/>
    </location>
</feature>
<feature type="transmembrane region" description="Helical" evidence="2">
    <location>
        <begin position="635"/>
        <end position="655"/>
    </location>
</feature>
<dbReference type="InterPro" id="IPR038765">
    <property type="entry name" value="Papain-like_cys_pep_sf"/>
</dbReference>
<protein>
    <submittedName>
        <fullName evidence="4">TransglutaminaseTgpA domain-containing protein</fullName>
    </submittedName>
</protein>
<feature type="transmembrane region" description="Helical" evidence="2">
    <location>
        <begin position="132"/>
        <end position="150"/>
    </location>
</feature>
<evidence type="ECO:0000256" key="2">
    <source>
        <dbReference type="SAM" id="Phobius"/>
    </source>
</evidence>
<feature type="transmembrane region" description="Helical" evidence="2">
    <location>
        <begin position="76"/>
        <end position="93"/>
    </location>
</feature>
<feature type="transmembrane region" description="Helical" evidence="2">
    <location>
        <begin position="20"/>
        <end position="40"/>
    </location>
</feature>
<proteinExistence type="predicted"/>
<dbReference type="PANTHER" id="PTHR42736:SF1">
    <property type="entry name" value="PROTEIN-GLUTAMINE GAMMA-GLUTAMYLTRANSFERASE"/>
    <property type="match status" value="1"/>
</dbReference>
<dbReference type="Gene3D" id="3.10.620.30">
    <property type="match status" value="1"/>
</dbReference>
<comment type="caution">
    <text evidence="4">The sequence shown here is derived from an EMBL/GenBank/DDBJ whole genome shotgun (WGS) entry which is preliminary data.</text>
</comment>
<name>A0ABW1QUV6_9ACTN</name>
<evidence type="ECO:0000313" key="4">
    <source>
        <dbReference type="EMBL" id="MFC6153296.1"/>
    </source>
</evidence>
<organism evidence="4 5">
    <name type="scientific">Nocardioides yefusunii</name>
    <dbReference type="NCBI Taxonomy" id="2500546"/>
    <lineage>
        <taxon>Bacteria</taxon>
        <taxon>Bacillati</taxon>
        <taxon>Actinomycetota</taxon>
        <taxon>Actinomycetes</taxon>
        <taxon>Propionibacteriales</taxon>
        <taxon>Nocardioidaceae</taxon>
        <taxon>Nocardioides</taxon>
    </lineage>
</organism>
<feature type="transmembrane region" description="Helical" evidence="2">
    <location>
        <begin position="180"/>
        <end position="197"/>
    </location>
</feature>
<accession>A0ABW1QUV6</accession>
<dbReference type="Pfam" id="PF01841">
    <property type="entry name" value="Transglut_core"/>
    <property type="match status" value="1"/>
</dbReference>
<feature type="transmembrane region" description="Helical" evidence="2">
    <location>
        <begin position="235"/>
        <end position="261"/>
    </location>
</feature>
<feature type="region of interest" description="Disordered" evidence="1">
    <location>
        <begin position="566"/>
        <end position="628"/>
    </location>
</feature>
<evidence type="ECO:0000256" key="1">
    <source>
        <dbReference type="SAM" id="MobiDB-lite"/>
    </source>
</evidence>
<keyword evidence="5" id="KW-1185">Reference proteome</keyword>
<gene>
    <name evidence="4" type="ORF">ACFPWU_06410</name>
</gene>
<evidence type="ECO:0000259" key="3">
    <source>
        <dbReference type="SMART" id="SM00460"/>
    </source>
</evidence>
<dbReference type="InterPro" id="IPR052901">
    <property type="entry name" value="Bact_TGase-like"/>
</dbReference>
<dbReference type="InterPro" id="IPR021878">
    <property type="entry name" value="TgpA_N"/>
</dbReference>
<dbReference type="Pfam" id="PF11992">
    <property type="entry name" value="TgpA_N"/>
    <property type="match status" value="1"/>
</dbReference>
<dbReference type="Proteomes" id="UP001596098">
    <property type="component" value="Unassembled WGS sequence"/>
</dbReference>
<dbReference type="RefSeq" id="WP_128221140.1">
    <property type="nucleotide sequence ID" value="NZ_CP034929.1"/>
</dbReference>
<dbReference type="SMART" id="SM00460">
    <property type="entry name" value="TGc"/>
    <property type="match status" value="1"/>
</dbReference>
<feature type="domain" description="Transglutaminase-like" evidence="3">
    <location>
        <begin position="498"/>
        <end position="568"/>
    </location>
</feature>
<dbReference type="EMBL" id="JBHSQI010000003">
    <property type="protein sequence ID" value="MFC6153296.1"/>
    <property type="molecule type" value="Genomic_DNA"/>
</dbReference>
<sequence>MSTPVSPRTSDNRRSLAHHLLTAAIAVACALGVWTAMLPWSSLTEVSGHSGPVLWCVLLVAAGSSLVRATGVGGWVALPLGFLLGTAVPLALVDAPPFPTPAGVRALASALADDLDAVGRYAVPLSAEGGDLALLFTLVALGAILLLDLFVVGGGRVVLGGLVLLVLHLVPSNLGPEATWSQFAATAAWFVVLLLLVRARENLRWELVTQSHSADAGSDAGSGAGLTRESGQRSLLAAGLPTAVVVSTATIAVSCLVAAHLPLPSRGTDGSGRGKGSDEVTVANPLVDLRRDLSRGRDVDLLIVETEGGTPQYVRTSVLTQYDGKQWSTGERESSADQTADGNELPPVPGLDAWSNELLLFNASDAFHSRWLPLPEQVLSVIAEGEWRYDTLTRDFVSWKDGLDTTGASWSAVAAIPEVEAEELDSARTGMPPGGRFWTRLPSDLPPLVRELATEVTSESDTPLRKARALQAWFRSDFEYSLEQVESVGDDDLVAFLSPEGRVGYCEQFAASMALMARSLGIPARVAVGFLEPERIGEESYVFSSHDLHAWPELYFEGAGWLRFEPTPGSRTPEPPQWSTDPLPGESTAPRPSASARPSAKPSAKPSPSARPSATPRPGGGATGRDQGSFVDARVLGWTAGVLVVMGAAAAPALIRRRRRADRLAGDDAEQWWSELRDIVLDLGGSWPAGRSPRQNADAVRVFDPATDDAALGRLVAVLEVSRYAPAGTVAEGSPADGAALVDPLRDSLFAHRSRAARLRATLLPRSLFRRRA</sequence>
<keyword evidence="2" id="KW-0472">Membrane</keyword>
<dbReference type="InterPro" id="IPR002931">
    <property type="entry name" value="Transglutaminase-like"/>
</dbReference>
<dbReference type="SUPFAM" id="SSF54001">
    <property type="entry name" value="Cysteine proteinases"/>
    <property type="match status" value="1"/>
</dbReference>
<feature type="transmembrane region" description="Helical" evidence="2">
    <location>
        <begin position="52"/>
        <end position="69"/>
    </location>
</feature>
<keyword evidence="2" id="KW-1133">Transmembrane helix</keyword>
<feature type="transmembrane region" description="Helical" evidence="2">
    <location>
        <begin position="157"/>
        <end position="174"/>
    </location>
</feature>
<feature type="compositionally biased region" description="Low complexity" evidence="1">
    <location>
        <begin position="587"/>
        <end position="617"/>
    </location>
</feature>
<evidence type="ECO:0000313" key="5">
    <source>
        <dbReference type="Proteomes" id="UP001596098"/>
    </source>
</evidence>
<reference evidence="5" key="1">
    <citation type="journal article" date="2019" name="Int. J. Syst. Evol. Microbiol.">
        <title>The Global Catalogue of Microorganisms (GCM) 10K type strain sequencing project: providing services to taxonomists for standard genome sequencing and annotation.</title>
        <authorList>
            <consortium name="The Broad Institute Genomics Platform"/>
            <consortium name="The Broad Institute Genome Sequencing Center for Infectious Disease"/>
            <person name="Wu L."/>
            <person name="Ma J."/>
        </authorList>
    </citation>
    <scope>NUCLEOTIDE SEQUENCE [LARGE SCALE GENOMIC DNA]</scope>
    <source>
        <strain evidence="5">DFY28</strain>
    </source>
</reference>
<dbReference type="PANTHER" id="PTHR42736">
    <property type="entry name" value="PROTEIN-GLUTAMINE GAMMA-GLUTAMYLTRANSFERASE"/>
    <property type="match status" value="1"/>
</dbReference>